<evidence type="ECO:0000313" key="1">
    <source>
        <dbReference type="EMBL" id="GHG02812.1"/>
    </source>
</evidence>
<dbReference type="RefSeq" id="WP_189773304.1">
    <property type="nucleotide sequence ID" value="NZ_BNCK01000009.1"/>
</dbReference>
<reference evidence="1" key="2">
    <citation type="submission" date="2020-09" db="EMBL/GenBank/DDBJ databases">
        <authorList>
            <person name="Sun Q."/>
            <person name="Kim S."/>
        </authorList>
    </citation>
    <scope>NUCLEOTIDE SEQUENCE</scope>
    <source>
        <strain evidence="1">KCTC 42731</strain>
    </source>
</reference>
<name>A0A919BQF6_9GAMM</name>
<dbReference type="Proteomes" id="UP000623842">
    <property type="component" value="Unassembled WGS sequence"/>
</dbReference>
<sequence length="144" mass="16692">MEHQQWQSLLNNGNECFHDGRWLQAEFYYTEAYELLADAYKHQPYSSDILMAWICTCHNLSALFEAQGEMDVALRYLKLPHEYLVNLADNEQSCEDVKLIAIKALSITLKPILAFSKKHPICDNCLNELTRLQSMLNDLNTTLH</sequence>
<dbReference type="InterPro" id="IPR011990">
    <property type="entry name" value="TPR-like_helical_dom_sf"/>
</dbReference>
<gene>
    <name evidence="1" type="ORF">GCM10017161_34740</name>
</gene>
<organism evidence="1 2">
    <name type="scientific">Thalassotalea marina</name>
    <dbReference type="NCBI Taxonomy" id="1673741"/>
    <lineage>
        <taxon>Bacteria</taxon>
        <taxon>Pseudomonadati</taxon>
        <taxon>Pseudomonadota</taxon>
        <taxon>Gammaproteobacteria</taxon>
        <taxon>Alteromonadales</taxon>
        <taxon>Colwelliaceae</taxon>
        <taxon>Thalassotalea</taxon>
    </lineage>
</organism>
<comment type="caution">
    <text evidence="1">The sequence shown here is derived from an EMBL/GenBank/DDBJ whole genome shotgun (WGS) entry which is preliminary data.</text>
</comment>
<dbReference type="AlphaFoldDB" id="A0A919BQF6"/>
<proteinExistence type="predicted"/>
<dbReference type="Pfam" id="PF10952">
    <property type="entry name" value="DUF2753"/>
    <property type="match status" value="1"/>
</dbReference>
<reference evidence="1" key="1">
    <citation type="journal article" date="2014" name="Int. J. Syst. Evol. Microbiol.">
        <title>Complete genome sequence of Corynebacterium casei LMG S-19264T (=DSM 44701T), isolated from a smear-ripened cheese.</title>
        <authorList>
            <consortium name="US DOE Joint Genome Institute (JGI-PGF)"/>
            <person name="Walter F."/>
            <person name="Albersmeier A."/>
            <person name="Kalinowski J."/>
            <person name="Ruckert C."/>
        </authorList>
    </citation>
    <scope>NUCLEOTIDE SEQUENCE</scope>
    <source>
        <strain evidence="1">KCTC 42731</strain>
    </source>
</reference>
<keyword evidence="2" id="KW-1185">Reference proteome</keyword>
<evidence type="ECO:0000313" key="2">
    <source>
        <dbReference type="Proteomes" id="UP000623842"/>
    </source>
</evidence>
<dbReference type="InterPro" id="IPR020206">
    <property type="entry name" value="Uncharacterised_VP2110"/>
</dbReference>
<accession>A0A919BQF6</accession>
<dbReference type="EMBL" id="BNCK01000009">
    <property type="protein sequence ID" value="GHG02812.1"/>
    <property type="molecule type" value="Genomic_DNA"/>
</dbReference>
<evidence type="ECO:0008006" key="3">
    <source>
        <dbReference type="Google" id="ProtNLM"/>
    </source>
</evidence>
<protein>
    <recommendedName>
        <fullName evidence="3">Tetratricopeptide repeat protein</fullName>
    </recommendedName>
</protein>
<dbReference type="Gene3D" id="1.25.40.10">
    <property type="entry name" value="Tetratricopeptide repeat domain"/>
    <property type="match status" value="1"/>
</dbReference>
<dbReference type="SUPFAM" id="SSF48452">
    <property type="entry name" value="TPR-like"/>
    <property type="match status" value="1"/>
</dbReference>